<dbReference type="Proteomes" id="UP000663831">
    <property type="component" value="Unassembled WGS sequence"/>
</dbReference>
<reference evidence="3" key="1">
    <citation type="submission" date="2021-01" db="EMBL/GenBank/DDBJ databases">
        <authorList>
            <person name="Kaushik A."/>
        </authorList>
    </citation>
    <scope>NUCLEOTIDE SEQUENCE</scope>
    <source>
        <strain evidence="3">AG3-1AP</strain>
    </source>
</reference>
<feature type="transmembrane region" description="Helical" evidence="1">
    <location>
        <begin position="213"/>
        <end position="234"/>
    </location>
</feature>
<dbReference type="AlphaFoldDB" id="A0A8H3DSJ9"/>
<keyword evidence="2" id="KW-0732">Signal</keyword>
<evidence type="ECO:0000313" key="3">
    <source>
        <dbReference type="EMBL" id="CAE6535572.1"/>
    </source>
</evidence>
<evidence type="ECO:0008006" key="5">
    <source>
        <dbReference type="Google" id="ProtNLM"/>
    </source>
</evidence>
<keyword evidence="1" id="KW-1133">Transmembrane helix</keyword>
<feature type="transmembrane region" description="Helical" evidence="1">
    <location>
        <begin position="146"/>
        <end position="167"/>
    </location>
</feature>
<keyword evidence="1" id="KW-0812">Transmembrane</keyword>
<sequence>MIAFTRLTTFLLFVLSLGFLACAAPTSDNTQALAVRSGDCNALVDALVDLEVKLKAHLDVCVNADVLADVNVNLVAKVVADVDVCTKAVLAIGAIADVDAKIKLDIIAHIAVIVKLVAQILIKISAKLSVSVMAKICAQIDLCLKALLVALNVCIDGVVGLALKAIVDLTVVVFIKVKLVLCADILGLVKVVAVPCHSFPFLNVIAFGRLVKIIHFLLFLCFVAQAAPTPAIAAQPKALVLRRQVPPGGTLPGGNSNEVLAGMINKVERLANNILDMVDNLVSPITNILLTYGRARSDD</sequence>
<name>A0A8H3DSJ9_9AGAM</name>
<dbReference type="EMBL" id="CAJMWV010008450">
    <property type="protein sequence ID" value="CAE6535572.1"/>
    <property type="molecule type" value="Genomic_DNA"/>
</dbReference>
<gene>
    <name evidence="3" type="ORF">RDB_LOCUS164340</name>
</gene>
<evidence type="ECO:0000313" key="4">
    <source>
        <dbReference type="Proteomes" id="UP000663831"/>
    </source>
</evidence>
<organism evidence="3 4">
    <name type="scientific">Rhizoctonia solani</name>
    <dbReference type="NCBI Taxonomy" id="456999"/>
    <lineage>
        <taxon>Eukaryota</taxon>
        <taxon>Fungi</taxon>
        <taxon>Dikarya</taxon>
        <taxon>Basidiomycota</taxon>
        <taxon>Agaricomycotina</taxon>
        <taxon>Agaricomycetes</taxon>
        <taxon>Cantharellales</taxon>
        <taxon>Ceratobasidiaceae</taxon>
        <taxon>Rhizoctonia</taxon>
    </lineage>
</organism>
<feature type="transmembrane region" description="Helical" evidence="1">
    <location>
        <begin position="179"/>
        <end position="201"/>
    </location>
</feature>
<accession>A0A8H3DSJ9</accession>
<feature type="chain" id="PRO_5034039225" description="Transmembrane protein" evidence="2">
    <location>
        <begin position="24"/>
        <end position="299"/>
    </location>
</feature>
<evidence type="ECO:0000256" key="1">
    <source>
        <dbReference type="SAM" id="Phobius"/>
    </source>
</evidence>
<dbReference type="PROSITE" id="PS51257">
    <property type="entry name" value="PROKAR_LIPOPROTEIN"/>
    <property type="match status" value="1"/>
</dbReference>
<protein>
    <recommendedName>
        <fullName evidence="5">Transmembrane protein</fullName>
    </recommendedName>
</protein>
<proteinExistence type="predicted"/>
<comment type="caution">
    <text evidence="3">The sequence shown here is derived from an EMBL/GenBank/DDBJ whole genome shotgun (WGS) entry which is preliminary data.</text>
</comment>
<feature type="signal peptide" evidence="2">
    <location>
        <begin position="1"/>
        <end position="23"/>
    </location>
</feature>
<keyword evidence="1" id="KW-0472">Membrane</keyword>
<evidence type="ECO:0000256" key="2">
    <source>
        <dbReference type="SAM" id="SignalP"/>
    </source>
</evidence>